<dbReference type="Pfam" id="PF00296">
    <property type="entry name" value="Bac_luciferase"/>
    <property type="match status" value="1"/>
</dbReference>
<evidence type="ECO:0000256" key="4">
    <source>
        <dbReference type="ARBA" id="ARBA00023033"/>
    </source>
</evidence>
<protein>
    <submittedName>
        <fullName evidence="7">Luciferase-like domain-containing protein</fullName>
    </submittedName>
</protein>
<proteinExistence type="inferred from homology"/>
<dbReference type="PIRSF" id="PIRSF000337">
    <property type="entry name" value="NTA_MOA"/>
    <property type="match status" value="1"/>
</dbReference>
<evidence type="ECO:0000313" key="7">
    <source>
        <dbReference type="EMBL" id="ORY90124.1"/>
    </source>
</evidence>
<dbReference type="Gene3D" id="3.20.20.30">
    <property type="entry name" value="Luciferase-like domain"/>
    <property type="match status" value="1"/>
</dbReference>
<organism evidence="7 8">
    <name type="scientific">Leucosporidium creatinivorum</name>
    <dbReference type="NCBI Taxonomy" id="106004"/>
    <lineage>
        <taxon>Eukaryota</taxon>
        <taxon>Fungi</taxon>
        <taxon>Dikarya</taxon>
        <taxon>Basidiomycota</taxon>
        <taxon>Pucciniomycotina</taxon>
        <taxon>Microbotryomycetes</taxon>
        <taxon>Leucosporidiales</taxon>
        <taxon>Leucosporidium</taxon>
    </lineage>
</organism>
<sequence>MVAGVAPSSVPLIPTNGASSSSKGPFPKRKLILNAFDCIVPSHNVPGTWRGEKGEGHKRFDTLDYWIETAKLLEKGKFHGIFIADSYGFLDIYQGNLDASLRGGFQIPKLDPMLIAAVMASVTTNLALGLTQSTTYEPPFALARRFTTLDHISNGRAAWNIVTSVLPSAARNFGLKEAIEHDKRYEIADEYMDVVYKLWESSWHDDAVKRDAISGTWTDPTLVRPINHSSPHFPDIPGPFISHPSRQRTPALYQAGSSGAGTTFGAKHAEAVFIAQPTPKVAALKVAEYRKKVEEAGRDPRSLKVLPQLLVFLGKTEEEAEENYKYWHSYGDGEVALAFYAGFTGVDWAQWGPDEELTPEVGSAGHAFLENWKRMKPEIKVWTREVFKREITISRAGAVAIGTPAKVADIMEEWITVGDIDGFNLTHFARNESFEDIVNLLIPELQSRGLFHTDYDAVPQPTDASRPIGVTAREGLLGVVGHPHLDPSHHGHQFKWIS</sequence>
<keyword evidence="1" id="KW-0285">Flavoprotein</keyword>
<evidence type="ECO:0000256" key="5">
    <source>
        <dbReference type="ARBA" id="ARBA00033748"/>
    </source>
</evidence>
<evidence type="ECO:0000256" key="1">
    <source>
        <dbReference type="ARBA" id="ARBA00022630"/>
    </source>
</evidence>
<keyword evidence="2" id="KW-0288">FMN</keyword>
<dbReference type="PANTHER" id="PTHR30011:SF16">
    <property type="entry name" value="C2H2 FINGER DOMAIN TRANSCRIPTION FACTOR (EUROFUNG)-RELATED"/>
    <property type="match status" value="1"/>
</dbReference>
<evidence type="ECO:0000259" key="6">
    <source>
        <dbReference type="Pfam" id="PF00296"/>
    </source>
</evidence>
<evidence type="ECO:0000256" key="2">
    <source>
        <dbReference type="ARBA" id="ARBA00022643"/>
    </source>
</evidence>
<dbReference type="GO" id="GO:0004497">
    <property type="term" value="F:monooxygenase activity"/>
    <property type="evidence" value="ECO:0007669"/>
    <property type="project" value="UniProtKB-KW"/>
</dbReference>
<dbReference type="GO" id="GO:0016705">
    <property type="term" value="F:oxidoreductase activity, acting on paired donors, with incorporation or reduction of molecular oxygen"/>
    <property type="evidence" value="ECO:0007669"/>
    <property type="project" value="InterPro"/>
</dbReference>
<keyword evidence="8" id="KW-1185">Reference proteome</keyword>
<dbReference type="NCBIfam" id="TIGR03860">
    <property type="entry name" value="FMN_nitrolo"/>
    <property type="match status" value="1"/>
</dbReference>
<reference evidence="7 8" key="1">
    <citation type="submission" date="2016-07" db="EMBL/GenBank/DDBJ databases">
        <title>Pervasive Adenine N6-methylation of Active Genes in Fungi.</title>
        <authorList>
            <consortium name="DOE Joint Genome Institute"/>
            <person name="Mondo S.J."/>
            <person name="Dannebaum R.O."/>
            <person name="Kuo R.C."/>
            <person name="Labutti K."/>
            <person name="Haridas S."/>
            <person name="Kuo A."/>
            <person name="Salamov A."/>
            <person name="Ahrendt S.R."/>
            <person name="Lipzen A."/>
            <person name="Sullivan W."/>
            <person name="Andreopoulos W.B."/>
            <person name="Clum A."/>
            <person name="Lindquist E."/>
            <person name="Daum C."/>
            <person name="Ramamoorthy G.K."/>
            <person name="Gryganskyi A."/>
            <person name="Culley D."/>
            <person name="Magnuson J.K."/>
            <person name="James T.Y."/>
            <person name="O'Malley M.A."/>
            <person name="Stajich J.E."/>
            <person name="Spatafora J.W."/>
            <person name="Visel A."/>
            <person name="Grigoriev I.V."/>
        </authorList>
    </citation>
    <scope>NUCLEOTIDE SEQUENCE [LARGE SCALE GENOMIC DNA]</scope>
    <source>
        <strain evidence="7 8">62-1032</strain>
    </source>
</reference>
<dbReference type="InterPro" id="IPR036661">
    <property type="entry name" value="Luciferase-like_sf"/>
</dbReference>
<comment type="caution">
    <text evidence="7">The sequence shown here is derived from an EMBL/GenBank/DDBJ whole genome shotgun (WGS) entry which is preliminary data.</text>
</comment>
<dbReference type="InterPro" id="IPR011251">
    <property type="entry name" value="Luciferase-like_dom"/>
</dbReference>
<name>A0A1Y2G0E6_9BASI</name>
<gene>
    <name evidence="7" type="ORF">BCR35DRAFT_133129</name>
</gene>
<keyword evidence="4" id="KW-0503">Monooxygenase</keyword>
<dbReference type="InterPro" id="IPR051260">
    <property type="entry name" value="Diverse_substr_monoxygenases"/>
</dbReference>
<dbReference type="InterPro" id="IPR016215">
    <property type="entry name" value="NTA_MOA"/>
</dbReference>
<keyword evidence="3" id="KW-0560">Oxidoreductase</keyword>
<dbReference type="EMBL" id="MCGR01000004">
    <property type="protein sequence ID" value="ORY90124.1"/>
    <property type="molecule type" value="Genomic_DNA"/>
</dbReference>
<feature type="domain" description="Luciferase-like" evidence="6">
    <location>
        <begin position="54"/>
        <end position="416"/>
    </location>
</feature>
<dbReference type="OrthoDB" id="2533523at2759"/>
<dbReference type="Proteomes" id="UP000193467">
    <property type="component" value="Unassembled WGS sequence"/>
</dbReference>
<dbReference type="STRING" id="106004.A0A1Y2G0E6"/>
<dbReference type="InParanoid" id="A0A1Y2G0E6"/>
<evidence type="ECO:0000256" key="3">
    <source>
        <dbReference type="ARBA" id="ARBA00023002"/>
    </source>
</evidence>
<dbReference type="PANTHER" id="PTHR30011">
    <property type="entry name" value="ALKANESULFONATE MONOOXYGENASE-RELATED"/>
    <property type="match status" value="1"/>
</dbReference>
<dbReference type="SUPFAM" id="SSF51679">
    <property type="entry name" value="Bacterial luciferase-like"/>
    <property type="match status" value="1"/>
</dbReference>
<dbReference type="AlphaFoldDB" id="A0A1Y2G0E6"/>
<evidence type="ECO:0000313" key="8">
    <source>
        <dbReference type="Proteomes" id="UP000193467"/>
    </source>
</evidence>
<comment type="similarity">
    <text evidence="5">Belongs to the NtaA/SnaA/DszA monooxygenase family.</text>
</comment>
<accession>A0A1Y2G0E6</accession>